<dbReference type="RefSeq" id="WP_170259178.1">
    <property type="nucleotide sequence ID" value="NZ_BKAF01000015.1"/>
</dbReference>
<evidence type="ECO:0000313" key="4">
    <source>
        <dbReference type="EMBL" id="SFI40386.1"/>
    </source>
</evidence>
<protein>
    <submittedName>
        <fullName evidence="4">1-acyl-sn-glycerol-3-phosphate acyltransferases</fullName>
    </submittedName>
</protein>
<gene>
    <name evidence="4" type="ORF">SAMN05216561_10827</name>
</gene>
<dbReference type="CDD" id="cd07989">
    <property type="entry name" value="LPLAT_AGPAT-like"/>
    <property type="match status" value="1"/>
</dbReference>
<dbReference type="SUPFAM" id="SSF69593">
    <property type="entry name" value="Glycerol-3-phosphate (1)-acyltransferase"/>
    <property type="match status" value="1"/>
</dbReference>
<dbReference type="PANTHER" id="PTHR10434:SF55">
    <property type="entry name" value="POSSIBLE ACYLTRANSFERASE"/>
    <property type="match status" value="1"/>
</dbReference>
<dbReference type="PANTHER" id="PTHR10434">
    <property type="entry name" value="1-ACYL-SN-GLYCEROL-3-PHOSPHATE ACYLTRANSFERASE"/>
    <property type="match status" value="1"/>
</dbReference>
<dbReference type="GO" id="GO:0006654">
    <property type="term" value="P:phosphatidic acid biosynthetic process"/>
    <property type="evidence" value="ECO:0007669"/>
    <property type="project" value="TreeGrafter"/>
</dbReference>
<dbReference type="InterPro" id="IPR002123">
    <property type="entry name" value="Plipid/glycerol_acylTrfase"/>
</dbReference>
<dbReference type="SMART" id="SM00563">
    <property type="entry name" value="PlsC"/>
    <property type="match status" value="1"/>
</dbReference>
<name>A0A1I3HXB1_9ACTN</name>
<evidence type="ECO:0000256" key="1">
    <source>
        <dbReference type="ARBA" id="ARBA00022679"/>
    </source>
</evidence>
<keyword evidence="1 4" id="KW-0808">Transferase</keyword>
<keyword evidence="5" id="KW-1185">Reference proteome</keyword>
<dbReference type="AlphaFoldDB" id="A0A1I3HXB1"/>
<accession>A0A1I3HXB1</accession>
<dbReference type="GO" id="GO:0005886">
    <property type="term" value="C:plasma membrane"/>
    <property type="evidence" value="ECO:0007669"/>
    <property type="project" value="TreeGrafter"/>
</dbReference>
<feature type="domain" description="Phospholipid/glycerol acyltransferase" evidence="3">
    <location>
        <begin position="41"/>
        <end position="155"/>
    </location>
</feature>
<dbReference type="STRING" id="1005945.SAMN05216561_10827"/>
<evidence type="ECO:0000256" key="2">
    <source>
        <dbReference type="ARBA" id="ARBA00023315"/>
    </source>
</evidence>
<evidence type="ECO:0000259" key="3">
    <source>
        <dbReference type="SMART" id="SM00563"/>
    </source>
</evidence>
<dbReference type="Proteomes" id="UP000198649">
    <property type="component" value="Unassembled WGS sequence"/>
</dbReference>
<dbReference type="Pfam" id="PF01553">
    <property type="entry name" value="Acyltransferase"/>
    <property type="match status" value="1"/>
</dbReference>
<sequence length="271" mass="29724">MSGTREPWYAATIALGKVALRALQVTTRWEGDEHVPASGPVVLAATHVSFPDFVFIGRSLLDSGRRVRFMCRHEIWDAPVAGRAMERMGHIPVDRQAPAAAYLQARRLLGEGEAVCVFPEGGISAAYTTRALMPGAVALARECGAPLVPVWLWGSHRLWPQKRSLEDSLPRPDLTRGRLVDVRFGAPMHVAPDADLVESTRELGRRLHQGLETLQRLPEHRPRPGERAPWYPAHLGGHAVEREASFLLDGMPRSAVSPTWGPGAADRGVVD</sequence>
<keyword evidence="2 4" id="KW-0012">Acyltransferase</keyword>
<dbReference type="EMBL" id="FOQG01000008">
    <property type="protein sequence ID" value="SFI40386.1"/>
    <property type="molecule type" value="Genomic_DNA"/>
</dbReference>
<proteinExistence type="predicted"/>
<evidence type="ECO:0000313" key="5">
    <source>
        <dbReference type="Proteomes" id="UP000198649"/>
    </source>
</evidence>
<reference evidence="4 5" key="1">
    <citation type="submission" date="2016-10" db="EMBL/GenBank/DDBJ databases">
        <authorList>
            <person name="de Groot N.N."/>
        </authorList>
    </citation>
    <scope>NUCLEOTIDE SEQUENCE [LARGE SCALE GENOMIC DNA]</scope>
    <source>
        <strain evidence="4 5">CGMCC 1.11156</strain>
    </source>
</reference>
<dbReference type="GO" id="GO:0003841">
    <property type="term" value="F:1-acylglycerol-3-phosphate O-acyltransferase activity"/>
    <property type="evidence" value="ECO:0007669"/>
    <property type="project" value="TreeGrafter"/>
</dbReference>
<organism evidence="4 5">
    <name type="scientific">Nocardioides psychrotolerans</name>
    <dbReference type="NCBI Taxonomy" id="1005945"/>
    <lineage>
        <taxon>Bacteria</taxon>
        <taxon>Bacillati</taxon>
        <taxon>Actinomycetota</taxon>
        <taxon>Actinomycetes</taxon>
        <taxon>Propionibacteriales</taxon>
        <taxon>Nocardioidaceae</taxon>
        <taxon>Nocardioides</taxon>
    </lineage>
</organism>